<gene>
    <name evidence="4" type="ORF">VM1G_03871</name>
</gene>
<reference evidence="4" key="1">
    <citation type="submission" date="2014-12" db="EMBL/GenBank/DDBJ databases">
        <title>Genome Sequence of Valsa Canker Pathogens Uncovers a Specific Adaption of Colonization on Woody Bark.</title>
        <authorList>
            <person name="Yin Z."/>
            <person name="Liu H."/>
            <person name="Gao X."/>
            <person name="Li Z."/>
            <person name="Song N."/>
            <person name="Ke X."/>
            <person name="Dai Q."/>
            <person name="Wu Y."/>
            <person name="Sun Y."/>
            <person name="Xu J.-R."/>
            <person name="Kang Z.K."/>
            <person name="Wang L."/>
            <person name="Huang L."/>
        </authorList>
    </citation>
    <scope>NUCLEOTIDE SEQUENCE [LARGE SCALE GENOMIC DNA]</scope>
    <source>
        <strain evidence="4">03-8</strain>
    </source>
</reference>
<dbReference type="OrthoDB" id="809632at2759"/>
<dbReference type="Gene3D" id="3.40.50.720">
    <property type="entry name" value="NAD(P)-binding Rossmann-like Domain"/>
    <property type="match status" value="1"/>
</dbReference>
<dbReference type="InterPro" id="IPR013149">
    <property type="entry name" value="ADH-like_C"/>
</dbReference>
<dbReference type="Proteomes" id="UP000078559">
    <property type="component" value="Chromosome 4"/>
</dbReference>
<dbReference type="Pfam" id="PF00107">
    <property type="entry name" value="ADH_zinc_N"/>
    <property type="match status" value="1"/>
</dbReference>
<keyword evidence="2" id="KW-0472">Membrane</keyword>
<feature type="transmembrane region" description="Helical" evidence="2">
    <location>
        <begin position="165"/>
        <end position="188"/>
    </location>
</feature>
<feature type="transmembrane region" description="Helical" evidence="2">
    <location>
        <begin position="12"/>
        <end position="30"/>
    </location>
</feature>
<dbReference type="SUPFAM" id="SSF51735">
    <property type="entry name" value="NAD(P)-binding Rossmann-fold domains"/>
    <property type="match status" value="1"/>
</dbReference>
<dbReference type="EMBL" id="CM003101">
    <property type="protein sequence ID" value="KUI69131.1"/>
    <property type="molecule type" value="Genomic_DNA"/>
</dbReference>
<comment type="subcellular location">
    <subcellularLocation>
        <location evidence="1">Membrane</location>
        <topology evidence="1">Multi-pass membrane protein</topology>
    </subcellularLocation>
</comment>
<feature type="transmembrane region" description="Helical" evidence="2">
    <location>
        <begin position="50"/>
        <end position="67"/>
    </location>
</feature>
<dbReference type="InterPro" id="IPR036259">
    <property type="entry name" value="MFS_trans_sf"/>
</dbReference>
<dbReference type="SMR" id="A0A194VY09"/>
<keyword evidence="5" id="KW-1185">Reference proteome</keyword>
<evidence type="ECO:0000259" key="3">
    <source>
        <dbReference type="Pfam" id="PF00107"/>
    </source>
</evidence>
<proteinExistence type="predicted"/>
<sequence length="579" mass="60868">MYFPLIPMLSRHFNVSIQAIHLTVAVYAFFQAVSPGFFASLADSFGRRPVLLGLICIYSVASLGLALNKNSYAALVALRALQSIGGSATVPMSYGIAADVAPSAERGGMLGPMMSTCNAVSALGPVIGVGGIIAGKLIDVNYAKTAKADSTAPNFPIERARFRNCWPVIIFLEVALVVGFGWAVRYLVHPAVPLILEFFAVGVSTVLSRSASALLVYIFPDASSTAYASGQIARCGLSAASVAVLQPISYQQTITTYSSNTCHTTTMRAAVVTTFGQPPQYTSVSDPPSPSPGHLRLRVLAVGVPNVARAIAAGKHFLTASLPYIPGIDGVGVDDSASPPRKYYFSTLPPSPGSLSEHVNMDQKALVPLPDDVDEKSVAALANPAQSSWMAIRHRTSDLPEGWSVAVLGATSASGRVAVRIARALGAGRIIGIARGERALAEVEGLDERIVLDGEDPARTDFSALGGQVDVVLDYVYGPAVVALLSSLRPTREVQYVQIGTLGGGDVALPGALLRSKMIVLRGSGPGSWTMTQLAGETTAILKAVVDLKADSLHVARLKDVESFWNSPDVKGKRLVFIP</sequence>
<keyword evidence="2" id="KW-1133">Transmembrane helix</keyword>
<dbReference type="Gene3D" id="1.20.1720.10">
    <property type="entry name" value="Multidrug resistance protein D"/>
    <property type="match status" value="1"/>
</dbReference>
<evidence type="ECO:0000256" key="1">
    <source>
        <dbReference type="ARBA" id="ARBA00004141"/>
    </source>
</evidence>
<dbReference type="InterPro" id="IPR011032">
    <property type="entry name" value="GroES-like_sf"/>
</dbReference>
<accession>A0A194VY09</accession>
<feature type="domain" description="Alcohol dehydrogenase-like C-terminal" evidence="3">
    <location>
        <begin position="415"/>
        <end position="528"/>
    </location>
</feature>
<dbReference type="GO" id="GO:0016020">
    <property type="term" value="C:membrane"/>
    <property type="evidence" value="ECO:0007669"/>
    <property type="project" value="UniProtKB-SubCell"/>
</dbReference>
<dbReference type="AlphaFoldDB" id="A0A194VY09"/>
<dbReference type="InterPro" id="IPR011701">
    <property type="entry name" value="MFS"/>
</dbReference>
<dbReference type="Gene3D" id="3.90.180.10">
    <property type="entry name" value="Medium-chain alcohol dehydrogenases, catalytic domain"/>
    <property type="match status" value="1"/>
</dbReference>
<dbReference type="InterPro" id="IPR036291">
    <property type="entry name" value="NAD(P)-bd_dom_sf"/>
</dbReference>
<dbReference type="InterPro" id="IPR051397">
    <property type="entry name" value="Zn-ADH-like_protein"/>
</dbReference>
<dbReference type="GO" id="GO:0022857">
    <property type="term" value="F:transmembrane transporter activity"/>
    <property type="evidence" value="ECO:0007669"/>
    <property type="project" value="InterPro"/>
</dbReference>
<dbReference type="GO" id="GO:0016491">
    <property type="term" value="F:oxidoreductase activity"/>
    <property type="evidence" value="ECO:0007669"/>
    <property type="project" value="TreeGrafter"/>
</dbReference>
<evidence type="ECO:0000313" key="4">
    <source>
        <dbReference type="EMBL" id="KUI69131.1"/>
    </source>
</evidence>
<dbReference type="Pfam" id="PF07690">
    <property type="entry name" value="MFS_1"/>
    <property type="match status" value="1"/>
</dbReference>
<evidence type="ECO:0000256" key="2">
    <source>
        <dbReference type="SAM" id="Phobius"/>
    </source>
</evidence>
<dbReference type="PANTHER" id="PTHR43677:SF11">
    <property type="entry name" value="ZINC-CONTAINING ALCOHOL DEHYDROGENASE"/>
    <property type="match status" value="1"/>
</dbReference>
<dbReference type="PANTHER" id="PTHR43677">
    <property type="entry name" value="SHORT-CHAIN DEHYDROGENASE/REDUCTASE"/>
    <property type="match status" value="1"/>
</dbReference>
<dbReference type="SUPFAM" id="SSF50129">
    <property type="entry name" value="GroES-like"/>
    <property type="match status" value="1"/>
</dbReference>
<protein>
    <submittedName>
        <fullName evidence="4">Quinidine resistance protein 1</fullName>
    </submittedName>
</protein>
<name>A0A194VY09_CYTMA</name>
<organism evidence="4 5">
    <name type="scientific">Cytospora mali</name>
    <name type="common">Apple Valsa canker fungus</name>
    <name type="synonym">Valsa mali</name>
    <dbReference type="NCBI Taxonomy" id="578113"/>
    <lineage>
        <taxon>Eukaryota</taxon>
        <taxon>Fungi</taxon>
        <taxon>Dikarya</taxon>
        <taxon>Ascomycota</taxon>
        <taxon>Pezizomycotina</taxon>
        <taxon>Sordariomycetes</taxon>
        <taxon>Sordariomycetidae</taxon>
        <taxon>Diaporthales</taxon>
        <taxon>Cytosporaceae</taxon>
        <taxon>Cytospora</taxon>
    </lineage>
</organism>
<dbReference type="SUPFAM" id="SSF103473">
    <property type="entry name" value="MFS general substrate transporter"/>
    <property type="match status" value="1"/>
</dbReference>
<evidence type="ECO:0000313" key="5">
    <source>
        <dbReference type="Proteomes" id="UP000078559"/>
    </source>
</evidence>
<keyword evidence="2" id="KW-0812">Transmembrane</keyword>